<evidence type="ECO:0000256" key="2">
    <source>
        <dbReference type="PIRSR" id="PIRSR613078-1"/>
    </source>
</evidence>
<dbReference type="Proteomes" id="UP000320333">
    <property type="component" value="Unassembled WGS sequence"/>
</dbReference>
<dbReference type="SMART" id="SM00855">
    <property type="entry name" value="PGAM"/>
    <property type="match status" value="1"/>
</dbReference>
<dbReference type="InterPro" id="IPR013078">
    <property type="entry name" value="His_Pase_superF_clade-1"/>
</dbReference>
<dbReference type="PANTHER" id="PTHR46517">
    <property type="entry name" value="FRUCTOSE-2,6-BISPHOSPHATASE TIGAR"/>
    <property type="match status" value="1"/>
</dbReference>
<feature type="compositionally biased region" description="Polar residues" evidence="4">
    <location>
        <begin position="274"/>
        <end position="286"/>
    </location>
</feature>
<dbReference type="PANTHER" id="PTHR46517:SF1">
    <property type="entry name" value="FRUCTOSE-2,6-BISPHOSPHATASE TIGAR"/>
    <property type="match status" value="1"/>
</dbReference>
<feature type="region of interest" description="Disordered" evidence="4">
    <location>
        <begin position="236"/>
        <end position="256"/>
    </location>
</feature>
<protein>
    <recommendedName>
        <fullName evidence="7">Phosphoglycerate mutase-like protein</fullName>
    </recommendedName>
</protein>
<dbReference type="GO" id="GO:0043456">
    <property type="term" value="P:regulation of pentose-phosphate shunt"/>
    <property type="evidence" value="ECO:0007669"/>
    <property type="project" value="TreeGrafter"/>
</dbReference>
<name>A0A507EUW6_9FUNG</name>
<evidence type="ECO:0000313" key="6">
    <source>
        <dbReference type="Proteomes" id="UP000320333"/>
    </source>
</evidence>
<organism evidence="5 6">
    <name type="scientific">Chytriomyces confervae</name>
    <dbReference type="NCBI Taxonomy" id="246404"/>
    <lineage>
        <taxon>Eukaryota</taxon>
        <taxon>Fungi</taxon>
        <taxon>Fungi incertae sedis</taxon>
        <taxon>Chytridiomycota</taxon>
        <taxon>Chytridiomycota incertae sedis</taxon>
        <taxon>Chytridiomycetes</taxon>
        <taxon>Chytridiales</taxon>
        <taxon>Chytriomycetaceae</taxon>
        <taxon>Chytriomyces</taxon>
    </lineage>
</organism>
<proteinExistence type="predicted"/>
<feature type="active site" description="Proton donor/acceptor" evidence="2">
    <location>
        <position position="102"/>
    </location>
</feature>
<sequence>METDAVRNKHVATHPCLLVTIVRHAETRLNKKGRGGRYMQGQLDEDLTDKGLLQAKALAYRLRKHQFHKIITSDLKQAVQTTAEIEKYQKEAKVTTDVRLREQDLGDLAGKKIPEVQRILKAADNHQDGYLKHKGEPMESFKTRMLDFYHDLIIENLVEPHYDFLDKMAEEDAKREEAKEKYHSKLLQTNVVPPAIFEGAESSTPQIAPTEVASAGTTTSSVGNTTTDASIIPQAAPPSPLLKSKSAPANSATTSHVGRTIPRLNTGLISSSMVQSLPSPHPSTSIALPHPLLTPTSPNRPSILDTKKRQRRPQFPQQRVLLVTHGGCIRLLLKHLMSDLGFPVKEPHPGFPKPTSVNQFVICKKFWNDGDYEWSGLVLHMNNVAHLADMDKRHGPKADLAGYSNGTPTVDGKALKKGKDAAVRKHHDTGPLPGLPAKSGGYERDRSTDDWPTPQVSPEQQSPPEIGVSKGPKKSLGW</sequence>
<dbReference type="GO" id="GO:0004331">
    <property type="term" value="F:fructose-2,6-bisphosphate 2-phosphatase activity"/>
    <property type="evidence" value="ECO:0007669"/>
    <property type="project" value="TreeGrafter"/>
</dbReference>
<accession>A0A507EUW6</accession>
<gene>
    <name evidence="5" type="ORF">CcCBS67573_g07608</name>
</gene>
<feature type="active site" description="Tele-phosphohistidine intermediate" evidence="2">
    <location>
        <position position="24"/>
    </location>
</feature>
<evidence type="ECO:0000256" key="3">
    <source>
        <dbReference type="PIRSR" id="PIRSR613078-2"/>
    </source>
</evidence>
<dbReference type="InterPro" id="IPR051695">
    <property type="entry name" value="Phosphoglycerate_Mutase"/>
</dbReference>
<feature type="binding site" evidence="3">
    <location>
        <begin position="23"/>
        <end position="30"/>
    </location>
    <ligand>
        <name>substrate</name>
    </ligand>
</feature>
<evidence type="ECO:0000256" key="4">
    <source>
        <dbReference type="SAM" id="MobiDB-lite"/>
    </source>
</evidence>
<keyword evidence="6" id="KW-1185">Reference proteome</keyword>
<evidence type="ECO:0008006" key="7">
    <source>
        <dbReference type="Google" id="ProtNLM"/>
    </source>
</evidence>
<dbReference type="InterPro" id="IPR029033">
    <property type="entry name" value="His_PPase_superfam"/>
</dbReference>
<dbReference type="OrthoDB" id="354304at2759"/>
<dbReference type="CDD" id="cd07067">
    <property type="entry name" value="HP_PGM_like"/>
    <property type="match status" value="1"/>
</dbReference>
<feature type="region of interest" description="Disordered" evidence="4">
    <location>
        <begin position="398"/>
        <end position="478"/>
    </location>
</feature>
<comment type="caution">
    <text evidence="5">The sequence shown here is derived from an EMBL/GenBank/DDBJ whole genome shotgun (WGS) entry which is preliminary data.</text>
</comment>
<evidence type="ECO:0000256" key="1">
    <source>
        <dbReference type="ARBA" id="ARBA00022801"/>
    </source>
</evidence>
<evidence type="ECO:0000313" key="5">
    <source>
        <dbReference type="EMBL" id="TPX67135.1"/>
    </source>
</evidence>
<feature type="region of interest" description="Disordered" evidence="4">
    <location>
        <begin position="274"/>
        <end position="316"/>
    </location>
</feature>
<feature type="compositionally biased region" description="Basic and acidic residues" evidence="4">
    <location>
        <begin position="413"/>
        <end position="423"/>
    </location>
</feature>
<feature type="compositionally biased region" description="Low complexity" evidence="4">
    <location>
        <begin position="452"/>
        <end position="465"/>
    </location>
</feature>
<dbReference type="GO" id="GO:0005829">
    <property type="term" value="C:cytosol"/>
    <property type="evidence" value="ECO:0007669"/>
    <property type="project" value="TreeGrafter"/>
</dbReference>
<dbReference type="Pfam" id="PF00300">
    <property type="entry name" value="His_Phos_1"/>
    <property type="match status" value="1"/>
</dbReference>
<keyword evidence="1" id="KW-0378">Hydrolase</keyword>
<dbReference type="GO" id="GO:0045820">
    <property type="term" value="P:negative regulation of glycolytic process"/>
    <property type="evidence" value="ECO:0007669"/>
    <property type="project" value="TreeGrafter"/>
</dbReference>
<dbReference type="STRING" id="246404.A0A507EUW6"/>
<dbReference type="SUPFAM" id="SSF53254">
    <property type="entry name" value="Phosphoglycerate mutase-like"/>
    <property type="match status" value="2"/>
</dbReference>
<dbReference type="Gene3D" id="3.40.50.1240">
    <property type="entry name" value="Phosphoglycerate mutase-like"/>
    <property type="match status" value="2"/>
</dbReference>
<dbReference type="EMBL" id="QEAP01000412">
    <property type="protein sequence ID" value="TPX67135.1"/>
    <property type="molecule type" value="Genomic_DNA"/>
</dbReference>
<reference evidence="5 6" key="1">
    <citation type="journal article" date="2019" name="Sci. Rep.">
        <title>Comparative genomics of chytrid fungi reveal insights into the obligate biotrophic and pathogenic lifestyle of Synchytrium endobioticum.</title>
        <authorList>
            <person name="van de Vossenberg B.T.L.H."/>
            <person name="Warris S."/>
            <person name="Nguyen H.D.T."/>
            <person name="van Gent-Pelzer M.P.E."/>
            <person name="Joly D.L."/>
            <person name="van de Geest H.C."/>
            <person name="Bonants P.J.M."/>
            <person name="Smith D.S."/>
            <person name="Levesque C.A."/>
            <person name="van der Lee T.A.J."/>
        </authorList>
    </citation>
    <scope>NUCLEOTIDE SEQUENCE [LARGE SCALE GENOMIC DNA]</scope>
    <source>
        <strain evidence="5 6">CBS 675.73</strain>
    </source>
</reference>
<dbReference type="AlphaFoldDB" id="A0A507EUW6"/>